<dbReference type="InterPro" id="IPR036390">
    <property type="entry name" value="WH_DNA-bd_sf"/>
</dbReference>
<dbReference type="Pfam" id="PF00126">
    <property type="entry name" value="HTH_1"/>
    <property type="match status" value="1"/>
</dbReference>
<feature type="domain" description="HTH lysR-type" evidence="5">
    <location>
        <begin position="1"/>
        <end position="58"/>
    </location>
</feature>
<dbReference type="PROSITE" id="PS50931">
    <property type="entry name" value="HTH_LYSR"/>
    <property type="match status" value="1"/>
</dbReference>
<dbReference type="CDD" id="cd08414">
    <property type="entry name" value="PBP2_LTTR_aromatics_like"/>
    <property type="match status" value="1"/>
</dbReference>
<dbReference type="SUPFAM" id="SSF53850">
    <property type="entry name" value="Periplasmic binding protein-like II"/>
    <property type="match status" value="1"/>
</dbReference>
<evidence type="ECO:0000256" key="3">
    <source>
        <dbReference type="ARBA" id="ARBA00023125"/>
    </source>
</evidence>
<dbReference type="Gene3D" id="1.10.10.10">
    <property type="entry name" value="Winged helix-like DNA-binding domain superfamily/Winged helix DNA-binding domain"/>
    <property type="match status" value="1"/>
</dbReference>
<evidence type="ECO:0000256" key="2">
    <source>
        <dbReference type="ARBA" id="ARBA00023015"/>
    </source>
</evidence>
<dbReference type="RefSeq" id="WP_091905165.1">
    <property type="nucleotide sequence ID" value="NZ_FNLO01000002.1"/>
</dbReference>
<dbReference type="SUPFAM" id="SSF46785">
    <property type="entry name" value="Winged helix' DNA-binding domain"/>
    <property type="match status" value="1"/>
</dbReference>
<proteinExistence type="inferred from homology"/>
<dbReference type="InterPro" id="IPR005119">
    <property type="entry name" value="LysR_subst-bd"/>
</dbReference>
<dbReference type="GO" id="GO:0003677">
    <property type="term" value="F:DNA binding"/>
    <property type="evidence" value="ECO:0007669"/>
    <property type="project" value="UniProtKB-KW"/>
</dbReference>
<keyword evidence="3 6" id="KW-0238">DNA-binding</keyword>
<dbReference type="GO" id="GO:0032993">
    <property type="term" value="C:protein-DNA complex"/>
    <property type="evidence" value="ECO:0007669"/>
    <property type="project" value="TreeGrafter"/>
</dbReference>
<dbReference type="STRING" id="1770053.SAMN05216551_102239"/>
<evidence type="ECO:0000313" key="7">
    <source>
        <dbReference type="Proteomes" id="UP000243719"/>
    </source>
</evidence>
<dbReference type="Proteomes" id="UP000243719">
    <property type="component" value="Unassembled WGS sequence"/>
</dbReference>
<evidence type="ECO:0000256" key="1">
    <source>
        <dbReference type="ARBA" id="ARBA00009437"/>
    </source>
</evidence>
<dbReference type="InterPro" id="IPR036388">
    <property type="entry name" value="WH-like_DNA-bd_sf"/>
</dbReference>
<dbReference type="OrthoDB" id="5292387at2"/>
<keyword evidence="7" id="KW-1185">Reference proteome</keyword>
<evidence type="ECO:0000313" key="6">
    <source>
        <dbReference type="EMBL" id="SDV47066.1"/>
    </source>
</evidence>
<gene>
    <name evidence="6" type="ORF">SAMN05216551_102239</name>
</gene>
<dbReference type="FunFam" id="1.10.10.10:FF:000001">
    <property type="entry name" value="LysR family transcriptional regulator"/>
    <property type="match status" value="1"/>
</dbReference>
<dbReference type="Pfam" id="PF03466">
    <property type="entry name" value="LysR_substrate"/>
    <property type="match status" value="1"/>
</dbReference>
<keyword evidence="4" id="KW-0804">Transcription</keyword>
<dbReference type="GO" id="GO:0003700">
    <property type="term" value="F:DNA-binding transcription factor activity"/>
    <property type="evidence" value="ECO:0007669"/>
    <property type="project" value="InterPro"/>
</dbReference>
<dbReference type="PANTHER" id="PTHR30346">
    <property type="entry name" value="TRANSCRIPTIONAL DUAL REGULATOR HCAR-RELATED"/>
    <property type="match status" value="1"/>
</dbReference>
<reference evidence="7" key="1">
    <citation type="submission" date="2016-09" db="EMBL/GenBank/DDBJ databases">
        <authorList>
            <person name="Varghese N."/>
            <person name="Submissions S."/>
        </authorList>
    </citation>
    <scope>NUCLEOTIDE SEQUENCE [LARGE SCALE GENOMIC DNA]</scope>
    <source>
        <strain evidence="7">JS23</strain>
    </source>
</reference>
<organism evidence="6 7">
    <name type="scientific">Chitinasiproducens palmae</name>
    <dbReference type="NCBI Taxonomy" id="1770053"/>
    <lineage>
        <taxon>Bacteria</taxon>
        <taxon>Pseudomonadati</taxon>
        <taxon>Pseudomonadota</taxon>
        <taxon>Betaproteobacteria</taxon>
        <taxon>Burkholderiales</taxon>
        <taxon>Burkholderiaceae</taxon>
        <taxon>Chitinasiproducens</taxon>
    </lineage>
</organism>
<accession>A0A1H2PKS5</accession>
<dbReference type="EMBL" id="FNLO01000002">
    <property type="protein sequence ID" value="SDV47066.1"/>
    <property type="molecule type" value="Genomic_DNA"/>
</dbReference>
<evidence type="ECO:0000259" key="5">
    <source>
        <dbReference type="PROSITE" id="PS50931"/>
    </source>
</evidence>
<dbReference type="AlphaFoldDB" id="A0A1H2PKS5"/>
<keyword evidence="2" id="KW-0805">Transcription regulation</keyword>
<name>A0A1H2PKS5_9BURK</name>
<dbReference type="Gene3D" id="3.40.190.10">
    <property type="entry name" value="Periplasmic binding protein-like II"/>
    <property type="match status" value="2"/>
</dbReference>
<dbReference type="InterPro" id="IPR000847">
    <property type="entry name" value="LysR_HTH_N"/>
</dbReference>
<evidence type="ECO:0000256" key="4">
    <source>
        <dbReference type="ARBA" id="ARBA00023163"/>
    </source>
</evidence>
<protein>
    <submittedName>
        <fullName evidence="6">DNA-binding transcriptional regulator, LysR family</fullName>
    </submittedName>
</protein>
<sequence length="293" mass="31880">MELRHLRSFIVVAETLHFGQSAERIGVSPPTLTAQIQELERALQARLFNRTKRSVALTPAGEAFLAEARATLEQLDRAVHVGRRAGRGQVGRVEIGYVGSAVFSGALQDQVRRFRTQWPDVMVNTNEFPNEKLPTLIEEGRVDVAFIRSPVAHPPSLASHIVARDRFCVALSVDHPLAMHAGKIRPAALAEESFVVPEQVLGLQEVARRGAFTPAVVSTPGTLVAVLAQVALGVGVAIVPSVLIKSVKLPDVVFNELAGPIIHSEVAALYRKHERSQTVRHLIDQVVASAPRR</sequence>
<comment type="similarity">
    <text evidence="1">Belongs to the LysR transcriptional regulatory family.</text>
</comment>
<dbReference type="PANTHER" id="PTHR30346:SF30">
    <property type="entry name" value="SMALL NEUTRAL PROTEASE REGULATORY PROTEIN"/>
    <property type="match status" value="1"/>
</dbReference>